<dbReference type="Gene3D" id="1.10.8.350">
    <property type="entry name" value="Bacterial muramidase"/>
    <property type="match status" value="1"/>
</dbReference>
<accession>A0A485M1I9</accession>
<keyword evidence="1" id="KW-1133">Transmembrane helix</keyword>
<dbReference type="GO" id="GO:0009253">
    <property type="term" value="P:peptidoglycan catabolic process"/>
    <property type="evidence" value="ECO:0007669"/>
    <property type="project" value="TreeGrafter"/>
</dbReference>
<dbReference type="InterPro" id="IPR043426">
    <property type="entry name" value="MltB-like"/>
</dbReference>
<gene>
    <name evidence="3" type="ORF">SCFA_400009</name>
</gene>
<dbReference type="GO" id="GO:0008933">
    <property type="term" value="F:peptidoglycan lytic transglycosylase activity"/>
    <property type="evidence" value="ECO:0007669"/>
    <property type="project" value="TreeGrafter"/>
</dbReference>
<dbReference type="SUPFAM" id="SSF53955">
    <property type="entry name" value="Lysozyme-like"/>
    <property type="match status" value="1"/>
</dbReference>
<protein>
    <submittedName>
        <fullName evidence="3">Membrane-bound lytic murein transglycosylase B (Modular protein)</fullName>
        <ecNumber evidence="3">4.2.2.-</ecNumber>
    </submittedName>
</protein>
<dbReference type="PANTHER" id="PTHR30163:SF9">
    <property type="entry name" value="MEMBRANE-BOUND LYTIC MUREIN TRANSGLYCOSYLASE B"/>
    <property type="match status" value="1"/>
</dbReference>
<dbReference type="AlphaFoldDB" id="A0A485M1I9"/>
<keyword evidence="1" id="KW-0472">Membrane</keyword>
<dbReference type="Pfam" id="PF13406">
    <property type="entry name" value="SLT_2"/>
    <property type="match status" value="1"/>
</dbReference>
<dbReference type="CDD" id="cd13399">
    <property type="entry name" value="Slt35-like"/>
    <property type="match status" value="1"/>
</dbReference>
<dbReference type="InterPro" id="IPR031304">
    <property type="entry name" value="SLT_2"/>
</dbReference>
<dbReference type="EMBL" id="CAADRM010000104">
    <property type="protein sequence ID" value="VFU15260.1"/>
    <property type="molecule type" value="Genomic_DNA"/>
</dbReference>
<dbReference type="EC" id="4.2.2.-" evidence="3"/>
<feature type="domain" description="Transglycosylase SLT" evidence="2">
    <location>
        <begin position="104"/>
        <end position="299"/>
    </location>
</feature>
<feature type="transmembrane region" description="Helical" evidence="1">
    <location>
        <begin position="20"/>
        <end position="40"/>
    </location>
</feature>
<evidence type="ECO:0000259" key="2">
    <source>
        <dbReference type="Pfam" id="PF13406"/>
    </source>
</evidence>
<dbReference type="InterPro" id="IPR023346">
    <property type="entry name" value="Lysozyme-like_dom_sf"/>
</dbReference>
<sequence length="340" mass="37594">MKGMKCCRDARSGKTHRGGYVWPGARALIVALAASMVLIASDAYSQMRAESASVPAGGAPLLDAKLFVEDLLVSKGHKRTHIRSLMLDPRLTIDNEFIIKNLFHSAPRPSAKQPEYMEVDPKLIKRGPQFVQEHTSAFALAEQRFGVSPEIITAILIIETKLGHYPMKYDVFRAYASLCTALDAEYLDSVLKSHQDGSSSIPAPDEEVYEKARKKGAWAVNELSCLIELAAQVGIDPMTIRGSFAGALGPAQFIPSSFIKYGVDGNGDGRRNPFDMDDAIASIGNYLKLSGWKEDAPLEKKRQAVWAYNHYTIYVNTVMMVYDRLKGLKDREPLPEAAQR</sequence>
<keyword evidence="1" id="KW-0812">Transmembrane</keyword>
<evidence type="ECO:0000256" key="1">
    <source>
        <dbReference type="SAM" id="Phobius"/>
    </source>
</evidence>
<organism evidence="3">
    <name type="scientific">anaerobic digester metagenome</name>
    <dbReference type="NCBI Taxonomy" id="1263854"/>
    <lineage>
        <taxon>unclassified sequences</taxon>
        <taxon>metagenomes</taxon>
        <taxon>ecological metagenomes</taxon>
    </lineage>
</organism>
<reference evidence="3" key="1">
    <citation type="submission" date="2019-03" db="EMBL/GenBank/DDBJ databases">
        <authorList>
            <person name="Hao L."/>
        </authorList>
    </citation>
    <scope>NUCLEOTIDE SEQUENCE</scope>
</reference>
<dbReference type="PANTHER" id="PTHR30163">
    <property type="entry name" value="MEMBRANE-BOUND LYTIC MUREIN TRANSGLYCOSYLASE B"/>
    <property type="match status" value="1"/>
</dbReference>
<proteinExistence type="predicted"/>
<evidence type="ECO:0000313" key="3">
    <source>
        <dbReference type="EMBL" id="VFU15260.1"/>
    </source>
</evidence>
<name>A0A485M1I9_9ZZZZ</name>
<keyword evidence="3" id="KW-0456">Lyase</keyword>